<dbReference type="SMART" id="SM00257">
    <property type="entry name" value="LysM"/>
    <property type="match status" value="2"/>
</dbReference>
<dbReference type="PANTHER" id="PTHR34997:SF16">
    <property type="entry name" value="LYSM DOMAIN-CONTAINING PROTEIN"/>
    <property type="match status" value="1"/>
</dbReference>
<dbReference type="InterPro" id="IPR018392">
    <property type="entry name" value="LysM"/>
</dbReference>
<accession>A0AAD6CUW8</accession>
<comment type="caution">
    <text evidence="4">The sequence shown here is derived from an EMBL/GenBank/DDBJ whole genome shotgun (WGS) entry which is preliminary data.</text>
</comment>
<protein>
    <recommendedName>
        <fullName evidence="3">LysM domain-containing protein</fullName>
    </recommendedName>
</protein>
<evidence type="ECO:0000313" key="4">
    <source>
        <dbReference type="EMBL" id="KAJ5537864.1"/>
    </source>
</evidence>
<dbReference type="AlphaFoldDB" id="A0AAD6CUW8"/>
<dbReference type="SUPFAM" id="SSF51126">
    <property type="entry name" value="Pectin lyase-like"/>
    <property type="match status" value="1"/>
</dbReference>
<name>A0AAD6CUW8_9EURO</name>
<evidence type="ECO:0000256" key="1">
    <source>
        <dbReference type="ARBA" id="ARBA00022669"/>
    </source>
</evidence>
<organism evidence="4 5">
    <name type="scientific">Penicillium frequentans</name>
    <dbReference type="NCBI Taxonomy" id="3151616"/>
    <lineage>
        <taxon>Eukaryota</taxon>
        <taxon>Fungi</taxon>
        <taxon>Dikarya</taxon>
        <taxon>Ascomycota</taxon>
        <taxon>Pezizomycotina</taxon>
        <taxon>Eurotiomycetes</taxon>
        <taxon>Eurotiomycetidae</taxon>
        <taxon>Eurotiales</taxon>
        <taxon>Aspergillaceae</taxon>
        <taxon>Penicillium</taxon>
    </lineage>
</organism>
<dbReference type="InterPro" id="IPR011050">
    <property type="entry name" value="Pectin_lyase_fold/virulence"/>
</dbReference>
<evidence type="ECO:0000313" key="5">
    <source>
        <dbReference type="Proteomes" id="UP001220324"/>
    </source>
</evidence>
<keyword evidence="2" id="KW-0843">Virulence</keyword>
<dbReference type="Gene3D" id="3.10.350.10">
    <property type="entry name" value="LysM domain"/>
    <property type="match status" value="2"/>
</dbReference>
<dbReference type="InterPro" id="IPR024535">
    <property type="entry name" value="RHGA/B-epi-like_pectate_lyase"/>
</dbReference>
<keyword evidence="5" id="KW-1185">Reference proteome</keyword>
<reference evidence="4 5" key="1">
    <citation type="journal article" date="2023" name="IMA Fungus">
        <title>Comparative genomic study of the Penicillium genus elucidates a diverse pangenome and 15 lateral gene transfer events.</title>
        <authorList>
            <person name="Petersen C."/>
            <person name="Sorensen T."/>
            <person name="Nielsen M.R."/>
            <person name="Sondergaard T.E."/>
            <person name="Sorensen J.L."/>
            <person name="Fitzpatrick D.A."/>
            <person name="Frisvad J.C."/>
            <person name="Nielsen K.L."/>
        </authorList>
    </citation>
    <scope>NUCLEOTIDE SEQUENCE [LARGE SCALE GENOMIC DNA]</scope>
    <source>
        <strain evidence="4 5">IBT 35679</strain>
    </source>
</reference>
<dbReference type="Pfam" id="PF12708">
    <property type="entry name" value="Pect-lyase_RHGA_epim"/>
    <property type="match status" value="1"/>
</dbReference>
<dbReference type="Gene3D" id="2.160.20.10">
    <property type="entry name" value="Single-stranded right-handed beta-helix, Pectin lyase-like"/>
    <property type="match status" value="2"/>
</dbReference>
<dbReference type="PROSITE" id="PS51782">
    <property type="entry name" value="LYSM"/>
    <property type="match status" value="1"/>
</dbReference>
<sequence>MLSHCFASSEAAAPTSTSISHENHFGQTDAAQKVSEALKALLVINKLRIENINFNNYTLDDNIKNSEERESAPPLDYSKDTVAKLSASVANASPSGSPKNKRDTITKKSFAYTILKDLAEAACELAESSPPSPSTGEEAELAVKRLQSLNGLFEYDADNGMEYLAADETNKAQLNKRATSGSSYWLANLEQRGTSPYAPSGYKVWRNVKDYGAKGDGVTDDTAAINKAILDGGRYGVNCGSSTIYPAVVFFPPGNYLVSSPLIQYYNTQFLGDPLDYLTILAAVSFVGLGVITSDVYVGDSEEWYLNTNNFLRSVRNFKMDITRTDPNAYVCAIHWQVAQGTTLENIDFYMSQANGNTQQGIYMENGSGGFMGNLTFVGGNFGAYLGNQQFTTSELVFVNCKTAVQVHWDWAWTMQDVVIESCGTGIVVVGGAGGSMSDANTATGILTSLYQDNSTAVLLQNVGFFNVQKAIVADTRTEPLLAGGDEVMLDTWGFGLYADNSGMHFAQQTQLPSLNRKRSLTGSKSYVDGTFNFFTRRRPQYYDLGDSHFRVGGAIGSQLQANKCPKKASSLHKDCVAGSLMLRITKQASAYMENIWAWVVDHDMDIKSQDQVDVYVARGILVESQGPTWMYDVLNKQTSWDELTNELCSFYRVDRYKKMQSTLYSYYSETWKLQLENINSKCGLNVPTNIPDPLTPTIDPYEPTTEFCPSDVTYTSVKGDTCDLISRAHQVASATLFMGNVNLKNCNNIPSGTKLCIPFQCSHIYNLQSNDTCSSIEIAQNVGYQDGLTLKKYNPWLNNQCTNLHMNSDVAYGHVICLGPQAGNSTGDAPDTDTTTPDYSDGYAIPEIPPPDNVPVANGTTLRCGIDTLESISGGQSIVECRELQL</sequence>
<dbReference type="GO" id="GO:0008061">
    <property type="term" value="F:chitin binding"/>
    <property type="evidence" value="ECO:0007669"/>
    <property type="project" value="UniProtKB-KW"/>
</dbReference>
<dbReference type="PANTHER" id="PTHR34997">
    <property type="entry name" value="AM15"/>
    <property type="match status" value="1"/>
</dbReference>
<dbReference type="InterPro" id="IPR052210">
    <property type="entry name" value="LysM1-like"/>
</dbReference>
<dbReference type="InterPro" id="IPR036779">
    <property type="entry name" value="LysM_dom_sf"/>
</dbReference>
<dbReference type="EMBL" id="JAQIZZ010000006">
    <property type="protein sequence ID" value="KAJ5537864.1"/>
    <property type="molecule type" value="Genomic_DNA"/>
</dbReference>
<gene>
    <name evidence="4" type="ORF">N7494_007343</name>
</gene>
<proteinExistence type="predicted"/>
<dbReference type="InterPro" id="IPR012334">
    <property type="entry name" value="Pectin_lyas_fold"/>
</dbReference>
<keyword evidence="1" id="KW-0147">Chitin-binding</keyword>
<feature type="domain" description="LysM" evidence="3">
    <location>
        <begin position="713"/>
        <end position="758"/>
    </location>
</feature>
<dbReference type="Proteomes" id="UP001220324">
    <property type="component" value="Unassembled WGS sequence"/>
</dbReference>
<evidence type="ECO:0000259" key="3">
    <source>
        <dbReference type="PROSITE" id="PS51782"/>
    </source>
</evidence>
<dbReference type="CDD" id="cd00118">
    <property type="entry name" value="LysM"/>
    <property type="match status" value="1"/>
</dbReference>
<evidence type="ECO:0000256" key="2">
    <source>
        <dbReference type="ARBA" id="ARBA00023026"/>
    </source>
</evidence>
<dbReference type="Pfam" id="PF01476">
    <property type="entry name" value="LysM"/>
    <property type="match status" value="1"/>
</dbReference>